<evidence type="ECO:0000313" key="1">
    <source>
        <dbReference type="EMBL" id="KAI9378420.1"/>
    </source>
</evidence>
<evidence type="ECO:0000313" key="2">
    <source>
        <dbReference type="Proteomes" id="UP000006729"/>
    </source>
</evidence>
<sequence length="153" mass="17223">MSRLRGLLMGHDFYKPTPFKSQHTKVTTQNDIMSFSTSNSKLGRGMSVPNSTLGCDPKSLRLSARLKGHSTLNLPYPESGLIIMMSIIILLNTNKQSMLTLIRCDGMSNKIILSYSYEITFLPLLHCMKQGKLGNIKEGRNMQKRVRKPYTLG</sequence>
<reference evidence="1 2" key="1">
    <citation type="journal article" date="2006" name="Science">
        <title>The genome of black cottonwood, Populus trichocarpa (Torr. &amp; Gray).</title>
        <authorList>
            <person name="Tuskan G.A."/>
            <person name="Difazio S."/>
            <person name="Jansson S."/>
            <person name="Bohlmann J."/>
            <person name="Grigoriev I."/>
            <person name="Hellsten U."/>
            <person name="Putnam N."/>
            <person name="Ralph S."/>
            <person name="Rombauts S."/>
            <person name="Salamov A."/>
            <person name="Schein J."/>
            <person name="Sterck L."/>
            <person name="Aerts A."/>
            <person name="Bhalerao R.R."/>
            <person name="Bhalerao R.P."/>
            <person name="Blaudez D."/>
            <person name="Boerjan W."/>
            <person name="Brun A."/>
            <person name="Brunner A."/>
            <person name="Busov V."/>
            <person name="Campbell M."/>
            <person name="Carlson J."/>
            <person name="Chalot M."/>
            <person name="Chapman J."/>
            <person name="Chen G.L."/>
            <person name="Cooper D."/>
            <person name="Coutinho P.M."/>
            <person name="Couturier J."/>
            <person name="Covert S."/>
            <person name="Cronk Q."/>
            <person name="Cunningham R."/>
            <person name="Davis J."/>
            <person name="Degroeve S."/>
            <person name="Dejardin A."/>
            <person name="Depamphilis C."/>
            <person name="Detter J."/>
            <person name="Dirks B."/>
            <person name="Dubchak I."/>
            <person name="Duplessis S."/>
            <person name="Ehlting J."/>
            <person name="Ellis B."/>
            <person name="Gendler K."/>
            <person name="Goodstein D."/>
            <person name="Gribskov M."/>
            <person name="Grimwood J."/>
            <person name="Groover A."/>
            <person name="Gunter L."/>
            <person name="Hamberger B."/>
            <person name="Heinze B."/>
            <person name="Helariutta Y."/>
            <person name="Henrissat B."/>
            <person name="Holligan D."/>
            <person name="Holt R."/>
            <person name="Huang W."/>
            <person name="Islam-Faridi N."/>
            <person name="Jones S."/>
            <person name="Jones-Rhoades M."/>
            <person name="Jorgensen R."/>
            <person name="Joshi C."/>
            <person name="Kangasjarvi J."/>
            <person name="Karlsson J."/>
            <person name="Kelleher C."/>
            <person name="Kirkpatrick R."/>
            <person name="Kirst M."/>
            <person name="Kohler A."/>
            <person name="Kalluri U."/>
            <person name="Larimer F."/>
            <person name="Leebens-Mack J."/>
            <person name="Leple J.C."/>
            <person name="Locascio P."/>
            <person name="Lou Y."/>
            <person name="Lucas S."/>
            <person name="Martin F."/>
            <person name="Montanini B."/>
            <person name="Napoli C."/>
            <person name="Nelson D.R."/>
            <person name="Nelson C."/>
            <person name="Nieminen K."/>
            <person name="Nilsson O."/>
            <person name="Pereda V."/>
            <person name="Peter G."/>
            <person name="Philippe R."/>
            <person name="Pilate G."/>
            <person name="Poliakov A."/>
            <person name="Razumovskaya J."/>
            <person name="Richardson P."/>
            <person name="Rinaldi C."/>
            <person name="Ritland K."/>
            <person name="Rouze P."/>
            <person name="Ryaboy D."/>
            <person name="Schmutz J."/>
            <person name="Schrader J."/>
            <person name="Segerman B."/>
            <person name="Shin H."/>
            <person name="Siddiqui A."/>
            <person name="Sterky F."/>
            <person name="Terry A."/>
            <person name="Tsai C.J."/>
            <person name="Uberbacher E."/>
            <person name="Unneberg P."/>
            <person name="Vahala J."/>
            <person name="Wall K."/>
            <person name="Wessler S."/>
            <person name="Yang G."/>
            <person name="Yin T."/>
            <person name="Douglas C."/>
            <person name="Marra M."/>
            <person name="Sandberg G."/>
            <person name="Van de Peer Y."/>
            <person name="Rokhsar D."/>
        </authorList>
    </citation>
    <scope>NUCLEOTIDE SEQUENCE [LARGE SCALE GENOMIC DNA]</scope>
    <source>
        <strain evidence="2">cv. Nisqually</strain>
    </source>
</reference>
<protein>
    <submittedName>
        <fullName evidence="1">Uncharacterized protein</fullName>
    </submittedName>
</protein>
<organism evidence="1 2">
    <name type="scientific">Populus trichocarpa</name>
    <name type="common">Western balsam poplar</name>
    <name type="synonym">Populus balsamifera subsp. trichocarpa</name>
    <dbReference type="NCBI Taxonomy" id="3694"/>
    <lineage>
        <taxon>Eukaryota</taxon>
        <taxon>Viridiplantae</taxon>
        <taxon>Streptophyta</taxon>
        <taxon>Embryophyta</taxon>
        <taxon>Tracheophyta</taxon>
        <taxon>Spermatophyta</taxon>
        <taxon>Magnoliopsida</taxon>
        <taxon>eudicotyledons</taxon>
        <taxon>Gunneridae</taxon>
        <taxon>Pentapetalae</taxon>
        <taxon>rosids</taxon>
        <taxon>fabids</taxon>
        <taxon>Malpighiales</taxon>
        <taxon>Salicaceae</taxon>
        <taxon>Saliceae</taxon>
        <taxon>Populus</taxon>
    </lineage>
</organism>
<gene>
    <name evidence="1" type="ORF">POPTR_018G088701v4</name>
</gene>
<dbReference type="EMBL" id="CM009307">
    <property type="protein sequence ID" value="KAI9378420.1"/>
    <property type="molecule type" value="Genomic_DNA"/>
</dbReference>
<accession>A0ACC0RNP5</accession>
<comment type="caution">
    <text evidence="1">The sequence shown here is derived from an EMBL/GenBank/DDBJ whole genome shotgun (WGS) entry which is preliminary data.</text>
</comment>
<keyword evidence="2" id="KW-1185">Reference proteome</keyword>
<dbReference type="Proteomes" id="UP000006729">
    <property type="component" value="Chromosome 18"/>
</dbReference>
<name>A0ACC0RNP5_POPTR</name>
<proteinExistence type="predicted"/>